<dbReference type="SUPFAM" id="SSF90112">
    <property type="entry name" value="Neurotransmitter-gated ion-channel transmembrane pore"/>
    <property type="match status" value="1"/>
</dbReference>
<comment type="caution">
    <text evidence="10">The sequence shown here is derived from an EMBL/GenBank/DDBJ whole genome shotgun (WGS) entry which is preliminary data.</text>
</comment>
<proteinExistence type="predicted"/>
<dbReference type="InterPro" id="IPR036719">
    <property type="entry name" value="Neuro-gated_channel_TM_sf"/>
</dbReference>
<dbReference type="GO" id="GO:0016020">
    <property type="term" value="C:membrane"/>
    <property type="evidence" value="ECO:0007669"/>
    <property type="project" value="UniProtKB-SubCell"/>
</dbReference>
<evidence type="ECO:0000313" key="10">
    <source>
        <dbReference type="EMBL" id="KAK2165088.1"/>
    </source>
</evidence>
<dbReference type="GO" id="GO:0004888">
    <property type="term" value="F:transmembrane signaling receptor activity"/>
    <property type="evidence" value="ECO:0007669"/>
    <property type="project" value="InterPro"/>
</dbReference>
<dbReference type="Pfam" id="PF02932">
    <property type="entry name" value="Neur_chan_memb"/>
    <property type="match status" value="1"/>
</dbReference>
<sequence>MSVAIQAGVLTLVFLLGFAQTMSQRRQHGNGKMRIPVLLQRPAVYAESGEREKDIELSDEEKLYNYLLFRYNRAIRPVAKTTESVYVNVTFSLMQIHGLNEKTQVFRTYGWLVVVNRLEFVYECCPDIGFSKVQFTLFLSRRHRFFTLNLVLPCAMLSSLTLVTFLSPPDQGEKISLGISILLSFSVFLLSLSENMPKTSEKLPLFGIFTTFVMLMNTSSVMLTVLVLNLHHRNRSQPIPKWLRSLIFEGLARLLCMHSQEDAEGEQATGDTVYKYEDYRRNKAQRRRFKTRDGYSLASAAAQFRKNIKTTGLLLPGQLPVSVINRRQDASSDETNDASNQRSTNGRGVTIPSLLEENCKEQDNLLKAEYFLSCELQEWKRLAGIVDRLFFWLTFLSLIVVSAGMIGLLWAHEPLQ</sequence>
<evidence type="ECO:0000313" key="11">
    <source>
        <dbReference type="Proteomes" id="UP001208570"/>
    </source>
</evidence>
<gene>
    <name evidence="10" type="ORF">LSH36_55g08048</name>
</gene>
<dbReference type="SUPFAM" id="SSF63712">
    <property type="entry name" value="Nicotinic receptor ligand binding domain-like"/>
    <property type="match status" value="1"/>
</dbReference>
<evidence type="ECO:0000256" key="6">
    <source>
        <dbReference type="SAM" id="Phobius"/>
    </source>
</evidence>
<dbReference type="InterPro" id="IPR036734">
    <property type="entry name" value="Neur_chan_lig-bd_sf"/>
</dbReference>
<feature type="domain" description="Neurotransmitter-gated ion-channel transmembrane" evidence="9">
    <location>
        <begin position="150"/>
        <end position="404"/>
    </location>
</feature>
<evidence type="ECO:0000256" key="1">
    <source>
        <dbReference type="ARBA" id="ARBA00004141"/>
    </source>
</evidence>
<evidence type="ECO:0000256" key="5">
    <source>
        <dbReference type="SAM" id="MobiDB-lite"/>
    </source>
</evidence>
<feature type="transmembrane region" description="Helical" evidence="6">
    <location>
        <begin position="389"/>
        <end position="411"/>
    </location>
</feature>
<dbReference type="Pfam" id="PF02931">
    <property type="entry name" value="Neur_chan_LBD"/>
    <property type="match status" value="1"/>
</dbReference>
<dbReference type="InterPro" id="IPR006202">
    <property type="entry name" value="Neur_chan_lig-bd"/>
</dbReference>
<keyword evidence="11" id="KW-1185">Reference proteome</keyword>
<keyword evidence="7" id="KW-0732">Signal</keyword>
<feature type="chain" id="PRO_5042275218" evidence="7">
    <location>
        <begin position="20"/>
        <end position="416"/>
    </location>
</feature>
<feature type="transmembrane region" description="Helical" evidence="6">
    <location>
        <begin position="205"/>
        <end position="228"/>
    </location>
</feature>
<organism evidence="10 11">
    <name type="scientific">Paralvinella palmiformis</name>
    <dbReference type="NCBI Taxonomy" id="53620"/>
    <lineage>
        <taxon>Eukaryota</taxon>
        <taxon>Metazoa</taxon>
        <taxon>Spiralia</taxon>
        <taxon>Lophotrochozoa</taxon>
        <taxon>Annelida</taxon>
        <taxon>Polychaeta</taxon>
        <taxon>Sedentaria</taxon>
        <taxon>Canalipalpata</taxon>
        <taxon>Terebellida</taxon>
        <taxon>Terebelliformia</taxon>
        <taxon>Alvinellidae</taxon>
        <taxon>Paralvinella</taxon>
    </lineage>
</organism>
<feature type="compositionally biased region" description="Polar residues" evidence="5">
    <location>
        <begin position="337"/>
        <end position="347"/>
    </location>
</feature>
<feature type="region of interest" description="Disordered" evidence="5">
    <location>
        <begin position="327"/>
        <end position="348"/>
    </location>
</feature>
<evidence type="ECO:0000259" key="9">
    <source>
        <dbReference type="Pfam" id="PF02932"/>
    </source>
</evidence>
<protein>
    <submittedName>
        <fullName evidence="10">Uncharacterized protein</fullName>
    </submittedName>
</protein>
<comment type="subcellular location">
    <subcellularLocation>
        <location evidence="1">Membrane</location>
        <topology evidence="1">Multi-pass membrane protein</topology>
    </subcellularLocation>
</comment>
<evidence type="ECO:0000256" key="2">
    <source>
        <dbReference type="ARBA" id="ARBA00022692"/>
    </source>
</evidence>
<keyword evidence="3 6" id="KW-1133">Transmembrane helix</keyword>
<evidence type="ECO:0000256" key="4">
    <source>
        <dbReference type="ARBA" id="ARBA00023136"/>
    </source>
</evidence>
<dbReference type="InterPro" id="IPR038050">
    <property type="entry name" value="Neuro_actylchol_rec"/>
</dbReference>
<reference evidence="10" key="1">
    <citation type="journal article" date="2023" name="Mol. Biol. Evol.">
        <title>Third-Generation Sequencing Reveals the Adaptive Role of the Epigenome in Three Deep-Sea Polychaetes.</title>
        <authorList>
            <person name="Perez M."/>
            <person name="Aroh O."/>
            <person name="Sun Y."/>
            <person name="Lan Y."/>
            <person name="Juniper S.K."/>
            <person name="Young C.R."/>
            <person name="Angers B."/>
            <person name="Qian P.Y."/>
        </authorList>
    </citation>
    <scope>NUCLEOTIDE SEQUENCE</scope>
    <source>
        <strain evidence="10">P08H-3</strain>
    </source>
</reference>
<evidence type="ECO:0000256" key="7">
    <source>
        <dbReference type="SAM" id="SignalP"/>
    </source>
</evidence>
<dbReference type="PANTHER" id="PTHR18945">
    <property type="entry name" value="NEUROTRANSMITTER GATED ION CHANNEL"/>
    <property type="match status" value="1"/>
</dbReference>
<accession>A0AAD9K6L3</accession>
<name>A0AAD9K6L3_9ANNE</name>
<dbReference type="Gene3D" id="1.20.58.390">
    <property type="entry name" value="Neurotransmitter-gated ion-channel transmembrane domain"/>
    <property type="match status" value="1"/>
</dbReference>
<dbReference type="InterPro" id="IPR006201">
    <property type="entry name" value="Neur_channel"/>
</dbReference>
<dbReference type="Proteomes" id="UP001208570">
    <property type="component" value="Unassembled WGS sequence"/>
</dbReference>
<dbReference type="InterPro" id="IPR006029">
    <property type="entry name" value="Neurotrans-gated_channel_TM"/>
</dbReference>
<feature type="signal peptide" evidence="7">
    <location>
        <begin position="1"/>
        <end position="19"/>
    </location>
</feature>
<keyword evidence="4 6" id="KW-0472">Membrane</keyword>
<feature type="transmembrane region" description="Helical" evidence="6">
    <location>
        <begin position="145"/>
        <end position="166"/>
    </location>
</feature>
<evidence type="ECO:0000259" key="8">
    <source>
        <dbReference type="Pfam" id="PF02931"/>
    </source>
</evidence>
<feature type="domain" description="Neurotransmitter-gated ion-channel ligand-binding" evidence="8">
    <location>
        <begin position="60"/>
        <end position="112"/>
    </location>
</feature>
<dbReference type="AlphaFoldDB" id="A0AAD9K6L3"/>
<dbReference type="EMBL" id="JAODUP010000055">
    <property type="protein sequence ID" value="KAK2165088.1"/>
    <property type="molecule type" value="Genomic_DNA"/>
</dbReference>
<keyword evidence="2 6" id="KW-0812">Transmembrane</keyword>
<dbReference type="Gene3D" id="2.70.170.10">
    <property type="entry name" value="Neurotransmitter-gated ion-channel ligand-binding domain"/>
    <property type="match status" value="1"/>
</dbReference>
<dbReference type="FunFam" id="1.20.58.390:FF:000043">
    <property type="entry name" value="AcetylCholine Receptor"/>
    <property type="match status" value="1"/>
</dbReference>
<dbReference type="GO" id="GO:0005230">
    <property type="term" value="F:extracellular ligand-gated monoatomic ion channel activity"/>
    <property type="evidence" value="ECO:0007669"/>
    <property type="project" value="InterPro"/>
</dbReference>
<dbReference type="CDD" id="cd19051">
    <property type="entry name" value="LGIC_TM_cation"/>
    <property type="match status" value="1"/>
</dbReference>
<evidence type="ECO:0000256" key="3">
    <source>
        <dbReference type="ARBA" id="ARBA00022989"/>
    </source>
</evidence>